<dbReference type="EMBL" id="QJVD01000003">
    <property type="protein sequence ID" value="PYI68930.1"/>
    <property type="molecule type" value="Genomic_DNA"/>
</dbReference>
<dbReference type="Proteomes" id="UP000247832">
    <property type="component" value="Unassembled WGS sequence"/>
</dbReference>
<feature type="region of interest" description="Disordered" evidence="1">
    <location>
        <begin position="1"/>
        <end position="22"/>
    </location>
</feature>
<reference evidence="2 3" key="1">
    <citation type="submission" date="2018-05" db="EMBL/GenBank/DDBJ databases">
        <title>Genetic diversity of glacier-inhabiting Cryobacterium bacteria in China and description of Cryobacterium mengkeensis sp. nov. and Arthrobacter glacialis sp. nov.</title>
        <authorList>
            <person name="Liu Q."/>
            <person name="Xin Y.-H."/>
        </authorList>
    </citation>
    <scope>NUCLEOTIDE SEQUENCE [LARGE SCALE GENOMIC DNA]</scope>
    <source>
        <strain evidence="2 3">LI2</strain>
    </source>
</reference>
<comment type="caution">
    <text evidence="2">The sequence shown here is derived from an EMBL/GenBank/DDBJ whole genome shotgun (WGS) entry which is preliminary data.</text>
</comment>
<evidence type="ECO:0000313" key="3">
    <source>
        <dbReference type="Proteomes" id="UP000247832"/>
    </source>
</evidence>
<feature type="region of interest" description="Disordered" evidence="1">
    <location>
        <begin position="46"/>
        <end position="67"/>
    </location>
</feature>
<accession>A0A2V5LMN6</accession>
<feature type="compositionally biased region" description="Basic and acidic residues" evidence="1">
    <location>
        <begin position="52"/>
        <end position="67"/>
    </location>
</feature>
<name>A0A2V5LMN6_9MICC</name>
<dbReference type="AlphaFoldDB" id="A0A2V5LMN6"/>
<protein>
    <submittedName>
        <fullName evidence="2">Uncharacterized protein</fullName>
    </submittedName>
</protein>
<proteinExistence type="predicted"/>
<evidence type="ECO:0000313" key="2">
    <source>
        <dbReference type="EMBL" id="PYI68930.1"/>
    </source>
</evidence>
<evidence type="ECO:0000256" key="1">
    <source>
        <dbReference type="SAM" id="MobiDB-lite"/>
    </source>
</evidence>
<keyword evidence="3" id="KW-1185">Reference proteome</keyword>
<sequence>MRTGEQNDEYLRASNHDGTAQLDPVIEPQHPPFYATAIRTHVIQHNGHPKISYREISDHQSREDGST</sequence>
<organism evidence="2 3">
    <name type="scientific">Arthrobacter livingstonensis</name>
    <dbReference type="NCBI Taxonomy" id="670078"/>
    <lineage>
        <taxon>Bacteria</taxon>
        <taxon>Bacillati</taxon>
        <taxon>Actinomycetota</taxon>
        <taxon>Actinomycetes</taxon>
        <taxon>Micrococcales</taxon>
        <taxon>Micrococcaceae</taxon>
        <taxon>Arthrobacter</taxon>
    </lineage>
</organism>
<gene>
    <name evidence="2" type="ORF">CVV68_03725</name>
</gene>